<sequence length="343" mass="38336">MGEEETDGVIWAAVRNGGFELTETLLLAGNKIQEYIGHLILPEAVEPMLERGYLKDNKIAAAAAIWLLARENSETSLDLMKRVAALHPKPPRGTNSEWLRFWEYAMTAACEGGDISTIKWLMDHPTGRLLCKQMKKDTILDRFDGLLQHAAKGGHVEAMTYLVDKAFDPHSSADRVVLGAAKLGHLNILKFLHAPRYATQEMSPKRRKIEDAGIWWSRSREAMDEAAYSATNGQLEVVKWLFANRPEGCLPAAMDGAARNGYLEVMKWLEKYYNGRLYDASHGQRCSARPFKRAKMASLESFGGMHFKSSGEFNWRWETTCCKVASSALPAACSEQQPSVVVP</sequence>
<keyword evidence="2" id="KW-1185">Reference proteome</keyword>
<dbReference type="InterPro" id="IPR036770">
    <property type="entry name" value="Ankyrin_rpt-contain_sf"/>
</dbReference>
<evidence type="ECO:0000313" key="2">
    <source>
        <dbReference type="Proteomes" id="UP001165083"/>
    </source>
</evidence>
<accession>A0A9W7CRT6</accession>
<gene>
    <name evidence="1" type="ORF">Plil01_001639000</name>
</gene>
<evidence type="ECO:0000313" key="1">
    <source>
        <dbReference type="EMBL" id="GMF39861.1"/>
    </source>
</evidence>
<comment type="caution">
    <text evidence="1">The sequence shown here is derived from an EMBL/GenBank/DDBJ whole genome shotgun (WGS) entry which is preliminary data.</text>
</comment>
<dbReference type="EMBL" id="BSXW01001911">
    <property type="protein sequence ID" value="GMF39861.1"/>
    <property type="molecule type" value="Genomic_DNA"/>
</dbReference>
<organism evidence="1 2">
    <name type="scientific">Phytophthora lilii</name>
    <dbReference type="NCBI Taxonomy" id="2077276"/>
    <lineage>
        <taxon>Eukaryota</taxon>
        <taxon>Sar</taxon>
        <taxon>Stramenopiles</taxon>
        <taxon>Oomycota</taxon>
        <taxon>Peronosporomycetes</taxon>
        <taxon>Peronosporales</taxon>
        <taxon>Peronosporaceae</taxon>
        <taxon>Phytophthora</taxon>
    </lineage>
</organism>
<dbReference type="AlphaFoldDB" id="A0A9W7CRT6"/>
<proteinExistence type="predicted"/>
<dbReference type="Proteomes" id="UP001165083">
    <property type="component" value="Unassembled WGS sequence"/>
</dbReference>
<dbReference type="PANTHER" id="PTHR46586">
    <property type="entry name" value="ANKYRIN REPEAT-CONTAINING PROTEIN"/>
    <property type="match status" value="1"/>
</dbReference>
<name>A0A9W7CRT6_9STRA</name>
<dbReference type="OrthoDB" id="88476at2759"/>
<dbReference type="InterPro" id="IPR052050">
    <property type="entry name" value="SecEffector_AnkRepeat"/>
</dbReference>
<dbReference type="Gene3D" id="1.25.40.20">
    <property type="entry name" value="Ankyrin repeat-containing domain"/>
    <property type="match status" value="1"/>
</dbReference>
<dbReference type="SUPFAM" id="SSF48403">
    <property type="entry name" value="Ankyrin repeat"/>
    <property type="match status" value="1"/>
</dbReference>
<protein>
    <submittedName>
        <fullName evidence="1">Unnamed protein product</fullName>
    </submittedName>
</protein>
<reference evidence="1" key="1">
    <citation type="submission" date="2023-04" db="EMBL/GenBank/DDBJ databases">
        <title>Phytophthora lilii NBRC 32176.</title>
        <authorList>
            <person name="Ichikawa N."/>
            <person name="Sato H."/>
            <person name="Tonouchi N."/>
        </authorList>
    </citation>
    <scope>NUCLEOTIDE SEQUENCE</scope>
    <source>
        <strain evidence="1">NBRC 32176</strain>
    </source>
</reference>
<dbReference type="PANTHER" id="PTHR46586:SF3">
    <property type="entry name" value="ANKYRIN REPEAT-CONTAINING PROTEIN"/>
    <property type="match status" value="1"/>
</dbReference>